<keyword evidence="2" id="KW-1185">Reference proteome</keyword>
<dbReference type="OrthoDB" id="4014612at2759"/>
<protein>
    <submittedName>
        <fullName evidence="1">Uncharacterized protein</fullName>
    </submittedName>
</protein>
<sequence>MISRFSCVPIFDNDVLVVSDETNDQIQSTLYKLTDITDAIITENCHITHLQDFKSLTPYLSFETSISRNVYFMFFNSLDYIHDIIAEALDYYYELNQPVQLENAFFYFGLNQNHYPEQLDPFVMGYTNHSVYHFSTAALVVSDVLNKLGYALAKVKVVYIEDSELLGERSIVMKKLVINHPKVQKFELSKSSSLLVLGNMNI</sequence>
<organism evidence="1 2">
    <name type="scientific">Candida tropicalis (strain ATCC MYA-3404 / T1)</name>
    <name type="common">Yeast</name>
    <dbReference type="NCBI Taxonomy" id="294747"/>
    <lineage>
        <taxon>Eukaryota</taxon>
        <taxon>Fungi</taxon>
        <taxon>Dikarya</taxon>
        <taxon>Ascomycota</taxon>
        <taxon>Saccharomycotina</taxon>
        <taxon>Pichiomycetes</taxon>
        <taxon>Debaryomycetaceae</taxon>
        <taxon>Candida/Lodderomyces clade</taxon>
        <taxon>Candida</taxon>
    </lineage>
</organism>
<dbReference type="GeneID" id="8301944"/>
<dbReference type="AlphaFoldDB" id="C5M2K0"/>
<dbReference type="RefSeq" id="XP_002545508.1">
    <property type="nucleotide sequence ID" value="XM_002545462.1"/>
</dbReference>
<dbReference type="HOGENOM" id="CLU_1372025_0_0_1"/>
<dbReference type="EMBL" id="GG692395">
    <property type="protein sequence ID" value="EER35550.1"/>
    <property type="molecule type" value="Genomic_DNA"/>
</dbReference>
<reference evidence="1 2" key="1">
    <citation type="journal article" date="2009" name="Nature">
        <title>Evolution of pathogenicity and sexual reproduction in eight Candida genomes.</title>
        <authorList>
            <person name="Butler G."/>
            <person name="Rasmussen M.D."/>
            <person name="Lin M.F."/>
            <person name="Santos M.A."/>
            <person name="Sakthikumar S."/>
            <person name="Munro C.A."/>
            <person name="Rheinbay E."/>
            <person name="Grabherr M."/>
            <person name="Forche A."/>
            <person name="Reedy J.L."/>
            <person name="Agrafioti I."/>
            <person name="Arnaud M.B."/>
            <person name="Bates S."/>
            <person name="Brown A.J."/>
            <person name="Brunke S."/>
            <person name="Costanzo M.C."/>
            <person name="Fitzpatrick D.A."/>
            <person name="de Groot P.W."/>
            <person name="Harris D."/>
            <person name="Hoyer L.L."/>
            <person name="Hube B."/>
            <person name="Klis F.M."/>
            <person name="Kodira C."/>
            <person name="Lennard N."/>
            <person name="Logue M.E."/>
            <person name="Martin R."/>
            <person name="Neiman A.M."/>
            <person name="Nikolaou E."/>
            <person name="Quail M.A."/>
            <person name="Quinn J."/>
            <person name="Santos M.C."/>
            <person name="Schmitzberger F.F."/>
            <person name="Sherlock G."/>
            <person name="Shah P."/>
            <person name="Silverstein K.A."/>
            <person name="Skrzypek M.S."/>
            <person name="Soll D."/>
            <person name="Staggs R."/>
            <person name="Stansfield I."/>
            <person name="Stumpf M.P."/>
            <person name="Sudbery P.E."/>
            <person name="Srikantha T."/>
            <person name="Zeng Q."/>
            <person name="Berman J."/>
            <person name="Berriman M."/>
            <person name="Heitman J."/>
            <person name="Gow N.A."/>
            <person name="Lorenz M.C."/>
            <person name="Birren B.W."/>
            <person name="Kellis M."/>
            <person name="Cuomo C.A."/>
        </authorList>
    </citation>
    <scope>NUCLEOTIDE SEQUENCE [LARGE SCALE GENOMIC DNA]</scope>
    <source>
        <strain evidence="2">ATCC MYA-3404 / T1</strain>
    </source>
</reference>
<evidence type="ECO:0000313" key="2">
    <source>
        <dbReference type="Proteomes" id="UP000002037"/>
    </source>
</evidence>
<dbReference type="VEuPathDB" id="FungiDB:CTRG_00289"/>
<gene>
    <name evidence="1" type="ORF">CTRG_00289</name>
</gene>
<dbReference type="KEGG" id="ctp:CTRG_00289"/>
<dbReference type="eggNOG" id="ENOG502RQ01">
    <property type="taxonomic scope" value="Eukaryota"/>
</dbReference>
<dbReference type="Proteomes" id="UP000002037">
    <property type="component" value="Unassembled WGS sequence"/>
</dbReference>
<proteinExistence type="predicted"/>
<accession>C5M2K0</accession>
<name>C5M2K0_CANTT</name>
<evidence type="ECO:0000313" key="1">
    <source>
        <dbReference type="EMBL" id="EER35550.1"/>
    </source>
</evidence>